<dbReference type="InterPro" id="IPR011032">
    <property type="entry name" value="GroES-like_sf"/>
</dbReference>
<keyword evidence="8" id="KW-0443">Lipid metabolism</keyword>
<dbReference type="InterPro" id="IPR051034">
    <property type="entry name" value="Mito_Enoyl-ACP_Reductase"/>
</dbReference>
<name>A0A0L0HKC5_SPIPD</name>
<evidence type="ECO:0000256" key="5">
    <source>
        <dbReference type="ARBA" id="ARBA00022857"/>
    </source>
</evidence>
<keyword evidence="3" id="KW-0444">Lipid biosynthesis</keyword>
<dbReference type="EMBL" id="KQ257454">
    <property type="protein sequence ID" value="KND01483.1"/>
    <property type="molecule type" value="Genomic_DNA"/>
</dbReference>
<dbReference type="InterPro" id="IPR013149">
    <property type="entry name" value="ADH-like_C"/>
</dbReference>
<accession>A0A0L0HKC5</accession>
<proteinExistence type="inferred from homology"/>
<comment type="similarity">
    <text evidence="2">Belongs to the zinc-containing alcohol dehydrogenase family. Quinone oxidoreductase subfamily.</text>
</comment>
<evidence type="ECO:0000259" key="13">
    <source>
        <dbReference type="SMART" id="SM00829"/>
    </source>
</evidence>
<dbReference type="InterPro" id="IPR036291">
    <property type="entry name" value="NAD(P)-bd_dom_sf"/>
</dbReference>
<dbReference type="PANTHER" id="PTHR43981">
    <property type="entry name" value="ENOYL-[ACYL-CARRIER-PROTEIN] REDUCTASE, MITOCHONDRIAL"/>
    <property type="match status" value="1"/>
</dbReference>
<dbReference type="OrthoDB" id="7482721at2759"/>
<dbReference type="Pfam" id="PF08240">
    <property type="entry name" value="ADH_N"/>
    <property type="match status" value="1"/>
</dbReference>
<organism evidence="14 15">
    <name type="scientific">Spizellomyces punctatus (strain DAOM BR117)</name>
    <dbReference type="NCBI Taxonomy" id="645134"/>
    <lineage>
        <taxon>Eukaryota</taxon>
        <taxon>Fungi</taxon>
        <taxon>Fungi incertae sedis</taxon>
        <taxon>Chytridiomycota</taxon>
        <taxon>Chytridiomycota incertae sedis</taxon>
        <taxon>Chytridiomycetes</taxon>
        <taxon>Spizellomycetales</taxon>
        <taxon>Spizellomycetaceae</taxon>
        <taxon>Spizellomyces</taxon>
    </lineage>
</organism>
<keyword evidence="15" id="KW-1185">Reference proteome</keyword>
<keyword evidence="6" id="KW-0809">Transit peptide</keyword>
<evidence type="ECO:0000256" key="11">
    <source>
        <dbReference type="ARBA" id="ARBA00038963"/>
    </source>
</evidence>
<dbReference type="Gene3D" id="3.40.50.720">
    <property type="entry name" value="NAD(P)-binding Rossmann-like Domain"/>
    <property type="match status" value="1"/>
</dbReference>
<protein>
    <recommendedName>
        <fullName evidence="11">enoyl-[acyl-carrier-protein] reductase</fullName>
        <ecNumber evidence="11">1.3.1.104</ecNumber>
    </recommendedName>
</protein>
<dbReference type="InterPro" id="IPR013154">
    <property type="entry name" value="ADH-like_N"/>
</dbReference>
<evidence type="ECO:0000313" key="14">
    <source>
        <dbReference type="EMBL" id="KND01483.1"/>
    </source>
</evidence>
<dbReference type="InterPro" id="IPR020843">
    <property type="entry name" value="ER"/>
</dbReference>
<dbReference type="eggNOG" id="KOG0025">
    <property type="taxonomic scope" value="Eukaryota"/>
</dbReference>
<dbReference type="GO" id="GO:0141148">
    <property type="term" value="F:enoyl-[acyl-carrier-protein] reductase (NADPH) activity"/>
    <property type="evidence" value="ECO:0007669"/>
    <property type="project" value="UniProtKB-EC"/>
</dbReference>
<evidence type="ECO:0000256" key="3">
    <source>
        <dbReference type="ARBA" id="ARBA00022516"/>
    </source>
</evidence>
<keyword evidence="5" id="KW-0521">NADP</keyword>
<keyword evidence="4" id="KW-0276">Fatty acid metabolism</keyword>
<dbReference type="GO" id="GO:0009060">
    <property type="term" value="P:aerobic respiration"/>
    <property type="evidence" value="ECO:0007669"/>
    <property type="project" value="EnsemblFungi"/>
</dbReference>
<dbReference type="OMA" id="YGYTQSK"/>
<dbReference type="GO" id="GO:0005739">
    <property type="term" value="C:mitochondrion"/>
    <property type="evidence" value="ECO:0007669"/>
    <property type="project" value="UniProtKB-SubCell"/>
</dbReference>
<sequence length="389" mass="42350">MSWSKRIPTATPRMACFHKRSLNTVPSPVCVGYLRKSSTFARSPAIALTYSQYGPPEKVLNITKVPLPPLTRSTVHIRFVAAPINPADINQIQGTYPVKPQFKDGLGAVGGNEGLAEVIATGDDVTDLKVGDWVIPTASGFGTWRKHASCKPDELLKLNKHGVSPLIAATISVNPCTAYRMLRDFVSLKPGDVVVQNGGNSGVGQSVIQLAKAWNIKTVNVIRNRPNFDEIAENLQDIGADMVISEEDARKPEVAAKVKNLGPPPRLALNCVGGKSATNIARLLGHDGHLVTYGGMSKEPLILPTSLFIFKNLTSQGFWMTRWYETHSKAERATMLDELFQLAQAGKLREPWHDTTSLRDAPNIQETAIASIRKAMSGFSGGKQIFVMD</sequence>
<keyword evidence="9" id="KW-0496">Mitochondrion</keyword>
<dbReference type="FunFam" id="3.40.50.720:FF:000112">
    <property type="entry name" value="Enoyl-[acyl-carrier-protein] reductase 1, mitochondrial"/>
    <property type="match status" value="1"/>
</dbReference>
<reference evidence="14 15" key="1">
    <citation type="submission" date="2009-08" db="EMBL/GenBank/DDBJ databases">
        <title>The Genome Sequence of Spizellomyces punctatus strain DAOM BR117.</title>
        <authorList>
            <consortium name="The Broad Institute Genome Sequencing Platform"/>
            <person name="Russ C."/>
            <person name="Cuomo C."/>
            <person name="Shea T."/>
            <person name="Young S.K."/>
            <person name="Zeng Q."/>
            <person name="Koehrsen M."/>
            <person name="Haas B."/>
            <person name="Borodovsky M."/>
            <person name="Guigo R."/>
            <person name="Alvarado L."/>
            <person name="Berlin A."/>
            <person name="Bochicchio J."/>
            <person name="Borenstein D."/>
            <person name="Chapman S."/>
            <person name="Chen Z."/>
            <person name="Engels R."/>
            <person name="Freedman E."/>
            <person name="Gellesch M."/>
            <person name="Goldberg J."/>
            <person name="Griggs A."/>
            <person name="Gujja S."/>
            <person name="Heiman D."/>
            <person name="Hepburn T."/>
            <person name="Howarth C."/>
            <person name="Jen D."/>
            <person name="Larson L."/>
            <person name="Lewis B."/>
            <person name="Mehta T."/>
            <person name="Park D."/>
            <person name="Pearson M."/>
            <person name="Roberts A."/>
            <person name="Saif S."/>
            <person name="Shenoy N."/>
            <person name="Sisk P."/>
            <person name="Stolte C."/>
            <person name="Sykes S."/>
            <person name="Thomson T."/>
            <person name="Walk T."/>
            <person name="White J."/>
            <person name="Yandava C."/>
            <person name="Burger G."/>
            <person name="Gray M.W."/>
            <person name="Holland P.W.H."/>
            <person name="King N."/>
            <person name="Lang F.B.F."/>
            <person name="Roger A.J."/>
            <person name="Ruiz-Trillo I."/>
            <person name="Lander E."/>
            <person name="Nusbaum C."/>
        </authorList>
    </citation>
    <scope>NUCLEOTIDE SEQUENCE [LARGE SCALE GENOMIC DNA]</scope>
    <source>
        <strain evidence="14 15">DAOM BR117</strain>
    </source>
</reference>
<evidence type="ECO:0000256" key="9">
    <source>
        <dbReference type="ARBA" id="ARBA00023128"/>
    </source>
</evidence>
<dbReference type="CDD" id="cd08290">
    <property type="entry name" value="ETR"/>
    <property type="match status" value="1"/>
</dbReference>
<evidence type="ECO:0000256" key="4">
    <source>
        <dbReference type="ARBA" id="ARBA00022832"/>
    </source>
</evidence>
<dbReference type="SMART" id="SM00829">
    <property type="entry name" value="PKS_ER"/>
    <property type="match status" value="1"/>
</dbReference>
<dbReference type="SUPFAM" id="SSF51735">
    <property type="entry name" value="NAD(P)-binding Rossmann-fold domains"/>
    <property type="match status" value="1"/>
</dbReference>
<keyword evidence="10" id="KW-0275">Fatty acid biosynthesis</keyword>
<evidence type="ECO:0000313" key="15">
    <source>
        <dbReference type="Proteomes" id="UP000053201"/>
    </source>
</evidence>
<comment type="subcellular location">
    <subcellularLocation>
        <location evidence="1">Mitochondrion</location>
    </subcellularLocation>
</comment>
<dbReference type="FunCoup" id="A0A0L0HKC5">
    <property type="interactions" value="303"/>
</dbReference>
<dbReference type="PANTHER" id="PTHR43981:SF2">
    <property type="entry name" value="ENOYL-[ACYL-CARRIER-PROTEIN] REDUCTASE, MITOCHONDRIAL"/>
    <property type="match status" value="1"/>
</dbReference>
<dbReference type="STRING" id="645134.A0A0L0HKC5"/>
<dbReference type="Proteomes" id="UP000053201">
    <property type="component" value="Unassembled WGS sequence"/>
</dbReference>
<evidence type="ECO:0000256" key="10">
    <source>
        <dbReference type="ARBA" id="ARBA00023160"/>
    </source>
</evidence>
<dbReference type="InParanoid" id="A0A0L0HKC5"/>
<dbReference type="Gene3D" id="3.90.180.10">
    <property type="entry name" value="Medium-chain alcohol dehydrogenases, catalytic domain"/>
    <property type="match status" value="1"/>
</dbReference>
<evidence type="ECO:0000256" key="7">
    <source>
        <dbReference type="ARBA" id="ARBA00023002"/>
    </source>
</evidence>
<evidence type="ECO:0000256" key="8">
    <source>
        <dbReference type="ARBA" id="ARBA00023098"/>
    </source>
</evidence>
<dbReference type="Pfam" id="PF00107">
    <property type="entry name" value="ADH_zinc_N"/>
    <property type="match status" value="1"/>
</dbReference>
<feature type="domain" description="Enoyl reductase (ER)" evidence="13">
    <location>
        <begin position="58"/>
        <end position="388"/>
    </location>
</feature>
<dbReference type="GeneID" id="27686814"/>
<dbReference type="SUPFAM" id="SSF50129">
    <property type="entry name" value="GroES-like"/>
    <property type="match status" value="1"/>
</dbReference>
<evidence type="ECO:0000256" key="2">
    <source>
        <dbReference type="ARBA" id="ARBA00010371"/>
    </source>
</evidence>
<evidence type="ECO:0000256" key="12">
    <source>
        <dbReference type="ARBA" id="ARBA00048843"/>
    </source>
</evidence>
<dbReference type="AlphaFoldDB" id="A0A0L0HKC5"/>
<dbReference type="GO" id="GO:0006633">
    <property type="term" value="P:fatty acid biosynthetic process"/>
    <property type="evidence" value="ECO:0007669"/>
    <property type="project" value="UniProtKB-KW"/>
</dbReference>
<comment type="catalytic activity">
    <reaction evidence="12">
        <text>a 2,3-saturated acyl-[ACP] + NADP(+) = a (2E)-enoyl-[ACP] + NADPH + H(+)</text>
        <dbReference type="Rhea" id="RHEA:22564"/>
        <dbReference type="Rhea" id="RHEA-COMP:9925"/>
        <dbReference type="Rhea" id="RHEA-COMP:9926"/>
        <dbReference type="ChEBI" id="CHEBI:15378"/>
        <dbReference type="ChEBI" id="CHEBI:57783"/>
        <dbReference type="ChEBI" id="CHEBI:58349"/>
        <dbReference type="ChEBI" id="CHEBI:78784"/>
        <dbReference type="ChEBI" id="CHEBI:78785"/>
        <dbReference type="EC" id="1.3.1.104"/>
    </reaction>
</comment>
<dbReference type="RefSeq" id="XP_016609522.1">
    <property type="nucleotide sequence ID" value="XM_016751559.1"/>
</dbReference>
<gene>
    <name evidence="14" type="ORF">SPPG_03284</name>
</gene>
<dbReference type="VEuPathDB" id="FungiDB:SPPG_03284"/>
<keyword evidence="7" id="KW-0560">Oxidoreductase</keyword>
<dbReference type="EC" id="1.3.1.104" evidence="11"/>
<evidence type="ECO:0000256" key="6">
    <source>
        <dbReference type="ARBA" id="ARBA00022946"/>
    </source>
</evidence>
<evidence type="ECO:0000256" key="1">
    <source>
        <dbReference type="ARBA" id="ARBA00004173"/>
    </source>
</evidence>